<dbReference type="Pfam" id="PF05131">
    <property type="entry name" value="Pep3_Vps18"/>
    <property type="match status" value="1"/>
</dbReference>
<organism evidence="12 13">
    <name type="scientific">Klebsormidium nitens</name>
    <name type="common">Green alga</name>
    <name type="synonym">Ulothrix nitens</name>
    <dbReference type="NCBI Taxonomy" id="105231"/>
    <lineage>
        <taxon>Eukaryota</taxon>
        <taxon>Viridiplantae</taxon>
        <taxon>Streptophyta</taxon>
        <taxon>Klebsormidiophyceae</taxon>
        <taxon>Klebsormidiales</taxon>
        <taxon>Klebsormidiaceae</taxon>
        <taxon>Klebsormidium</taxon>
    </lineage>
</organism>
<dbReference type="InterPro" id="IPR007810">
    <property type="entry name" value="Pep3/Vps18_beta-prop"/>
</dbReference>
<evidence type="ECO:0000256" key="2">
    <source>
        <dbReference type="ARBA" id="ARBA00022723"/>
    </source>
</evidence>
<keyword evidence="13" id="KW-1185">Reference proteome</keyword>
<dbReference type="GO" id="GO:0006904">
    <property type="term" value="P:vesicle docking involved in exocytosis"/>
    <property type="evidence" value="ECO:0000318"/>
    <property type="project" value="GO_Central"/>
</dbReference>
<sequence length="1041" mass="115588">MLTDWNQEESGPAEEPLEDAFEAAIDEGDEDANVPASRPPSFPIVDPIFRVDALERNAARGHGEVTSAAAANNVILVGTSKGWLIRHDFGGEEALEIDLNTTRQNDQTISKVFLDNGGRHALVSLKSTTGFPAETLYMHARWKKARPLAKLKGILVTAVAWNKLQSNDGNTREFLIGTSNGQIHEALIEEKDKREKYVKLLYELQESQEPICAIQMEVMTTSSGPRYFIMAVTATRLYTFAGAGSLEATFAAAKERTLRFTELPGQLPSSELHFFGQKRTERFAWMAGPGIYHGQINLGAQHSNNEENYVDNKWLLEYSKLSSKSGDSSVPVSLAVTEFHYLLLFKDTLKVVNRVSQQVVEEDPLGARDEIGPRGMLGMCHDNAEDVIYCYSDSTVSEVTATDEGKDMWRLHLERGEYASALSHARDGLQRDKIYAAQAEVAFTAGDYARAATFYAKVQNMTTFEEVALKFVNGGEQDALRTFLLHKLDHLGKDERAQITMVATWCTELYLDKINRLLLDGQDGARPPSDGPGEYQHTVQEFRAFLSDCKGVLDEATTVKLLGSYGREEELVLFATLKDHHEVAIQHHIQKGDAKKAIMVLRKPSVSPELWYNFAPALIALDPALTTEAWMAAGANLNPRRLIAALMRYTSGTHVEGDNFAIQYLEFCVRRLQNQDPAIHNLLLSLYAKRPEEAPLLQFLASKFGGGQPGGADVFYDPKFALRLCLDERKIRSCVFIYGLMEMHEEAVALALQVDLELAKAEADKVEDDEPLRKKLWLRIAKHVIEQERAENGAEGENIRKAIAFLKETDGLLKIEDILPFFPDFALIDDFKEAICASLEEYNRQIEDLKAEMNEATRGADNIRRDIAALAQRYAVVNRDEPCGICGKPILGVFAPGGSRAPSREAAAAAPFYVFPCEHAFHADCLTQHVMENARSGQRDHIVALRRQLASLAAQSEGIRSGPASPDKNGAADVSSSSDQQPSIEKVRTALDDAVAGECPFCGELMVQAISEPFVGEDEYELARSWEIRRDPYARSTGFVT</sequence>
<protein>
    <submittedName>
        <fullName evidence="12">Vacuolar sorting protein</fullName>
    </submittedName>
</protein>
<gene>
    <name evidence="12" type="ORF">KFL_004690080</name>
</gene>
<evidence type="ECO:0000259" key="11">
    <source>
        <dbReference type="Pfam" id="PF26148"/>
    </source>
</evidence>
<dbReference type="GO" id="GO:0030674">
    <property type="term" value="F:protein-macromolecule adaptor activity"/>
    <property type="evidence" value="ECO:0000318"/>
    <property type="project" value="GO_Central"/>
</dbReference>
<dbReference type="PANTHER" id="PTHR23323">
    <property type="entry name" value="VACUOLAR PROTEIN SORTING-ASSOCIATED PROTEIN"/>
    <property type="match status" value="1"/>
</dbReference>
<keyword evidence="8" id="KW-0175">Coiled coil</keyword>
<dbReference type="GO" id="GO:0008270">
    <property type="term" value="F:zinc ion binding"/>
    <property type="evidence" value="ECO:0007669"/>
    <property type="project" value="UniProtKB-KW"/>
</dbReference>
<evidence type="ECO:0000256" key="8">
    <source>
        <dbReference type="SAM" id="Coils"/>
    </source>
</evidence>
<feature type="coiled-coil region" evidence="8">
    <location>
        <begin position="832"/>
        <end position="873"/>
    </location>
</feature>
<comment type="similarity">
    <text evidence="1">Belongs to the VPS18 family.</text>
</comment>
<evidence type="ECO:0000256" key="7">
    <source>
        <dbReference type="PROSITE-ProRule" id="PRU01006"/>
    </source>
</evidence>
<evidence type="ECO:0000256" key="5">
    <source>
        <dbReference type="ARBA" id="ARBA00023136"/>
    </source>
</evidence>
<evidence type="ECO:0000259" key="10">
    <source>
        <dbReference type="Pfam" id="PF05131"/>
    </source>
</evidence>
<evidence type="ECO:0000256" key="6">
    <source>
        <dbReference type="ARBA" id="ARBA00029433"/>
    </source>
</evidence>
<keyword evidence="4" id="KW-0862">Zinc</keyword>
<keyword evidence="2" id="KW-0479">Metal-binding</keyword>
<dbReference type="OMA" id="WIQREKW"/>
<dbReference type="AlphaFoldDB" id="A0A1Y1ID79"/>
<dbReference type="InterPro" id="IPR058919">
    <property type="entry name" value="Pep3/Vps18_RING_C"/>
</dbReference>
<evidence type="ECO:0000256" key="1">
    <source>
        <dbReference type="ARBA" id="ARBA00010454"/>
    </source>
</evidence>
<evidence type="ECO:0000313" key="12">
    <source>
        <dbReference type="EMBL" id="GAQ88915.1"/>
    </source>
</evidence>
<comment type="subcellular location">
    <subcellularLocation>
        <location evidence="6">Endomembrane system</location>
        <topology evidence="6">Peripheral membrane protein</topology>
        <orientation evidence="6">Cytoplasmic side</orientation>
    </subcellularLocation>
</comment>
<dbReference type="OrthoDB" id="1845386at2759"/>
<keyword evidence="3" id="KW-0863">Zinc-finger</keyword>
<reference evidence="12 13" key="1">
    <citation type="journal article" date="2014" name="Nat. Commun.">
        <title>Klebsormidium flaccidum genome reveals primary factors for plant terrestrial adaptation.</title>
        <authorList>
            <person name="Hori K."/>
            <person name="Maruyama F."/>
            <person name="Fujisawa T."/>
            <person name="Togashi T."/>
            <person name="Yamamoto N."/>
            <person name="Seo M."/>
            <person name="Sato S."/>
            <person name="Yamada T."/>
            <person name="Mori H."/>
            <person name="Tajima N."/>
            <person name="Moriyama T."/>
            <person name="Ikeuchi M."/>
            <person name="Watanabe M."/>
            <person name="Wada H."/>
            <person name="Kobayashi K."/>
            <person name="Saito M."/>
            <person name="Masuda T."/>
            <person name="Sasaki-Sekimoto Y."/>
            <person name="Mashiguchi K."/>
            <person name="Awai K."/>
            <person name="Shimojima M."/>
            <person name="Masuda S."/>
            <person name="Iwai M."/>
            <person name="Nobusawa T."/>
            <person name="Narise T."/>
            <person name="Kondo S."/>
            <person name="Saito H."/>
            <person name="Sato R."/>
            <person name="Murakawa M."/>
            <person name="Ihara Y."/>
            <person name="Oshima-Yamada Y."/>
            <person name="Ohtaka K."/>
            <person name="Satoh M."/>
            <person name="Sonobe K."/>
            <person name="Ishii M."/>
            <person name="Ohtani R."/>
            <person name="Kanamori-Sato M."/>
            <person name="Honoki R."/>
            <person name="Miyazaki D."/>
            <person name="Mochizuki H."/>
            <person name="Umetsu J."/>
            <person name="Higashi K."/>
            <person name="Shibata D."/>
            <person name="Kamiya Y."/>
            <person name="Sato N."/>
            <person name="Nakamura Y."/>
            <person name="Tabata S."/>
            <person name="Ida S."/>
            <person name="Kurokawa K."/>
            <person name="Ohta H."/>
        </authorList>
    </citation>
    <scope>NUCLEOTIDE SEQUENCE [LARGE SCALE GENOMIC DNA]</scope>
    <source>
        <strain evidence="12 13">NIES-2285</strain>
    </source>
</reference>
<dbReference type="GO" id="GO:0007033">
    <property type="term" value="P:vacuole organization"/>
    <property type="evidence" value="ECO:0000318"/>
    <property type="project" value="GO_Central"/>
</dbReference>
<name>A0A1Y1ID79_KLENI</name>
<feature type="compositionally biased region" description="Acidic residues" evidence="9">
    <location>
        <begin position="11"/>
        <end position="32"/>
    </location>
</feature>
<dbReference type="Pfam" id="PF26148">
    <property type="entry name" value="VPS18_RING_C"/>
    <property type="match status" value="1"/>
</dbReference>
<evidence type="ECO:0000256" key="4">
    <source>
        <dbReference type="ARBA" id="ARBA00022833"/>
    </source>
</evidence>
<dbReference type="GO" id="GO:0007032">
    <property type="term" value="P:endosome organization"/>
    <property type="evidence" value="ECO:0000318"/>
    <property type="project" value="GO_Central"/>
</dbReference>
<dbReference type="GO" id="GO:0006886">
    <property type="term" value="P:intracellular protein transport"/>
    <property type="evidence" value="ECO:0007669"/>
    <property type="project" value="UniProtKB-UniRule"/>
</dbReference>
<dbReference type="GO" id="GO:0030897">
    <property type="term" value="C:HOPS complex"/>
    <property type="evidence" value="ECO:0000318"/>
    <property type="project" value="GO_Central"/>
</dbReference>
<feature type="domain" description="Pep3/Vps18 RING C-terminal" evidence="11">
    <location>
        <begin position="911"/>
        <end position="949"/>
    </location>
</feature>
<dbReference type="PANTHER" id="PTHR23323:SF26">
    <property type="entry name" value="VACUOLAR PROTEIN SORTING-ASSOCIATED PROTEIN 18 HOMOLOG"/>
    <property type="match status" value="1"/>
</dbReference>
<evidence type="ECO:0000256" key="3">
    <source>
        <dbReference type="ARBA" id="ARBA00022771"/>
    </source>
</evidence>
<dbReference type="GO" id="GO:0048284">
    <property type="term" value="P:organelle fusion"/>
    <property type="evidence" value="ECO:0000318"/>
    <property type="project" value="GO_Central"/>
</dbReference>
<dbReference type="PROSITE" id="PS50236">
    <property type="entry name" value="CHCR"/>
    <property type="match status" value="1"/>
</dbReference>
<feature type="compositionally biased region" description="Polar residues" evidence="9">
    <location>
        <begin position="974"/>
        <end position="983"/>
    </location>
</feature>
<dbReference type="InterPro" id="IPR000547">
    <property type="entry name" value="Clathrin_H-chain/VPS_repeat"/>
</dbReference>
<evidence type="ECO:0000256" key="9">
    <source>
        <dbReference type="SAM" id="MobiDB-lite"/>
    </source>
</evidence>
<feature type="region of interest" description="Disordered" evidence="9">
    <location>
        <begin position="1"/>
        <end position="39"/>
    </location>
</feature>
<evidence type="ECO:0000313" key="13">
    <source>
        <dbReference type="Proteomes" id="UP000054558"/>
    </source>
</evidence>
<dbReference type="Proteomes" id="UP000054558">
    <property type="component" value="Unassembled WGS sequence"/>
</dbReference>
<dbReference type="SUPFAM" id="SSF57850">
    <property type="entry name" value="RING/U-box"/>
    <property type="match status" value="1"/>
</dbReference>
<proteinExistence type="inferred from homology"/>
<dbReference type="STRING" id="105231.A0A1Y1ID79"/>
<keyword evidence="5" id="KW-0472">Membrane</keyword>
<accession>A0A1Y1ID79</accession>
<dbReference type="EMBL" id="DF237418">
    <property type="protein sequence ID" value="GAQ88915.1"/>
    <property type="molecule type" value="Genomic_DNA"/>
</dbReference>
<dbReference type="GO" id="GO:0005768">
    <property type="term" value="C:endosome"/>
    <property type="evidence" value="ECO:0000318"/>
    <property type="project" value="GO_Central"/>
</dbReference>
<feature type="region of interest" description="Disordered" evidence="9">
    <location>
        <begin position="956"/>
        <end position="983"/>
    </location>
</feature>
<feature type="repeat" description="CHCR" evidence="7">
    <location>
        <begin position="630"/>
        <end position="793"/>
    </location>
</feature>
<feature type="domain" description="Pep3/Vps18 beta-propeller" evidence="10">
    <location>
        <begin position="47"/>
        <end position="400"/>
    </location>
</feature>